<feature type="compositionally biased region" description="Polar residues" evidence="4">
    <location>
        <begin position="20"/>
        <end position="39"/>
    </location>
</feature>
<dbReference type="InterPro" id="IPR054080">
    <property type="entry name" value="TPR1-like_2nd"/>
</dbReference>
<organism evidence="7 8">
    <name type="scientific">Lineolata rhizophorae</name>
    <dbReference type="NCBI Taxonomy" id="578093"/>
    <lineage>
        <taxon>Eukaryota</taxon>
        <taxon>Fungi</taxon>
        <taxon>Dikarya</taxon>
        <taxon>Ascomycota</taxon>
        <taxon>Pezizomycotina</taxon>
        <taxon>Dothideomycetes</taxon>
        <taxon>Dothideomycetes incertae sedis</taxon>
        <taxon>Lineolatales</taxon>
        <taxon>Lineolataceae</taxon>
        <taxon>Lineolata</taxon>
    </lineage>
</organism>
<dbReference type="OrthoDB" id="972532at2759"/>
<evidence type="ECO:0000256" key="2">
    <source>
        <dbReference type="ARBA" id="ARBA00022737"/>
    </source>
</evidence>
<dbReference type="CDD" id="cd00200">
    <property type="entry name" value="WD40"/>
    <property type="match status" value="1"/>
</dbReference>
<dbReference type="PANTHER" id="PTHR22838:SF0">
    <property type="entry name" value="WD REPEAT-CONTAINING PROTEIN 26"/>
    <property type="match status" value="1"/>
</dbReference>
<keyword evidence="5" id="KW-0812">Transmembrane</keyword>
<proteinExistence type="predicted"/>
<evidence type="ECO:0000313" key="7">
    <source>
        <dbReference type="EMBL" id="KAF2455496.1"/>
    </source>
</evidence>
<name>A0A6A6NUU8_9PEZI</name>
<feature type="region of interest" description="Disordered" evidence="4">
    <location>
        <begin position="1"/>
        <end position="39"/>
    </location>
</feature>
<dbReference type="Proteomes" id="UP000799766">
    <property type="component" value="Unassembled WGS sequence"/>
</dbReference>
<accession>A0A6A6NUU8</accession>
<feature type="transmembrane region" description="Helical" evidence="5">
    <location>
        <begin position="609"/>
        <end position="630"/>
    </location>
</feature>
<feature type="repeat" description="WD" evidence="3">
    <location>
        <begin position="321"/>
        <end position="362"/>
    </location>
</feature>
<keyword evidence="5" id="KW-0472">Membrane</keyword>
<dbReference type="InterPro" id="IPR001680">
    <property type="entry name" value="WD40_rpt"/>
</dbReference>
<dbReference type="Gene3D" id="2.130.10.10">
    <property type="entry name" value="YVTN repeat-like/Quinoprotein amine dehydrogenase"/>
    <property type="match status" value="1"/>
</dbReference>
<dbReference type="PANTHER" id="PTHR22838">
    <property type="entry name" value="WD REPEAT PROTEIN 26-RELATED"/>
    <property type="match status" value="1"/>
</dbReference>
<keyword evidence="2" id="KW-0677">Repeat</keyword>
<dbReference type="GO" id="GO:0034657">
    <property type="term" value="C:GID complex"/>
    <property type="evidence" value="ECO:0007669"/>
    <property type="project" value="TreeGrafter"/>
</dbReference>
<feature type="transmembrane region" description="Helical" evidence="5">
    <location>
        <begin position="637"/>
        <end position="657"/>
    </location>
</feature>
<feature type="transmembrane region" description="Helical" evidence="5">
    <location>
        <begin position="663"/>
        <end position="684"/>
    </location>
</feature>
<evidence type="ECO:0000313" key="8">
    <source>
        <dbReference type="Proteomes" id="UP000799766"/>
    </source>
</evidence>
<evidence type="ECO:0000259" key="6">
    <source>
        <dbReference type="PROSITE" id="PS50897"/>
    </source>
</evidence>
<dbReference type="PROSITE" id="PS50294">
    <property type="entry name" value="WD_REPEATS_REGION"/>
    <property type="match status" value="1"/>
</dbReference>
<dbReference type="AlphaFoldDB" id="A0A6A6NUU8"/>
<feature type="repeat" description="WD" evidence="3">
    <location>
        <begin position="363"/>
        <end position="406"/>
    </location>
</feature>
<feature type="domain" description="CTLH" evidence="6">
    <location>
        <begin position="179"/>
        <end position="203"/>
    </location>
</feature>
<dbReference type="InterPro" id="IPR036322">
    <property type="entry name" value="WD40_repeat_dom_sf"/>
</dbReference>
<keyword evidence="8" id="KW-1185">Reference proteome</keyword>
<evidence type="ECO:0000256" key="4">
    <source>
        <dbReference type="SAM" id="MobiDB-lite"/>
    </source>
</evidence>
<protein>
    <submittedName>
        <fullName evidence="7">WD40-repeat-containing domain protein</fullName>
    </submittedName>
</protein>
<keyword evidence="5" id="KW-1133">Transmembrane helix</keyword>
<dbReference type="Pfam" id="PF23627">
    <property type="entry name" value="LisH_WDR26"/>
    <property type="match status" value="1"/>
</dbReference>
<dbReference type="InterPro" id="IPR006595">
    <property type="entry name" value="CTLH_C"/>
</dbReference>
<evidence type="ECO:0000256" key="5">
    <source>
        <dbReference type="SAM" id="Phobius"/>
    </source>
</evidence>
<dbReference type="PROSITE" id="PS50082">
    <property type="entry name" value="WD_REPEATS_2"/>
    <property type="match status" value="2"/>
</dbReference>
<sequence length="719" mass="78948">MGAIKYANGSSSGGKGALESNGSHANGSRSGAIVSSPSRLTEKRAALPPTFFGHDREEVTRILIQGLHELGYDGAATTLSRESGYELEGPVVAAFRAAVLAGEWAEAEALLFGVQRYGNADGDGGGGGLGGEGWPTGEVNIGFSKNRGKGIYVGDGAGAGSWPGYQHQQGGLPLAEAANKNEMLFWLRQQKYLELLERRDLDAALAVLRQELQPFAQATHDVGRLHQLSSLIMCASADDVRYQAQWTGAEGDSRAQLLSALSRYISPSVMIPEHRLAILLDQVKGGWISNCLYHNTSTSPSLYVDHMCDPDEFPLQTILELRDHTDEVWFLAFSNNGDYLATTSKDHTICIYETRSYKLVQRLEDHESGVCYVAWSPDDSKLISCAQARDNSARVWDVRTGRCILLLSSFTYPVTSAAWAPSGETFVIGSQDADAALCVWNLDGDKVFPWREDGLRVHDVAMTPDGSRLVVLLETRILVFDLASKDKLADFALDNVKLTSVNVSRNGRYMLVSMNDNKIRLMEIETGEVVQTYDGHRQTQFIIRSAFGGADENFIVSGSEDSRVYVWRTNGPLVTALDAHKPGCVNAVAWHPTDPRVFASAGDDSRVRMYVTFFFSSSYCLFCCESCLVWDFSLKRVLLFLCYAPIAIFLSCSLYSISQYSPSSLVLWNFPSVLLALVCLWAFLIRAPNFADAFGIRTSSYETVPVLDLSSIYLASITL</sequence>
<dbReference type="Pfam" id="PF00400">
    <property type="entry name" value="WD40"/>
    <property type="match status" value="5"/>
</dbReference>
<keyword evidence="1 3" id="KW-0853">WD repeat</keyword>
<reference evidence="7" key="1">
    <citation type="journal article" date="2020" name="Stud. Mycol.">
        <title>101 Dothideomycetes genomes: a test case for predicting lifestyles and emergence of pathogens.</title>
        <authorList>
            <person name="Haridas S."/>
            <person name="Albert R."/>
            <person name="Binder M."/>
            <person name="Bloem J."/>
            <person name="Labutti K."/>
            <person name="Salamov A."/>
            <person name="Andreopoulos B."/>
            <person name="Baker S."/>
            <person name="Barry K."/>
            <person name="Bills G."/>
            <person name="Bluhm B."/>
            <person name="Cannon C."/>
            <person name="Castanera R."/>
            <person name="Culley D."/>
            <person name="Daum C."/>
            <person name="Ezra D."/>
            <person name="Gonzalez J."/>
            <person name="Henrissat B."/>
            <person name="Kuo A."/>
            <person name="Liang C."/>
            <person name="Lipzen A."/>
            <person name="Lutzoni F."/>
            <person name="Magnuson J."/>
            <person name="Mondo S."/>
            <person name="Nolan M."/>
            <person name="Ohm R."/>
            <person name="Pangilinan J."/>
            <person name="Park H.-J."/>
            <person name="Ramirez L."/>
            <person name="Alfaro M."/>
            <person name="Sun H."/>
            <person name="Tritt A."/>
            <person name="Yoshinaga Y."/>
            <person name="Zwiers L.-H."/>
            <person name="Turgeon B."/>
            <person name="Goodwin S."/>
            <person name="Spatafora J."/>
            <person name="Crous P."/>
            <person name="Grigoriev I."/>
        </authorList>
    </citation>
    <scope>NUCLEOTIDE SEQUENCE</scope>
    <source>
        <strain evidence="7">ATCC 16933</strain>
    </source>
</reference>
<dbReference type="SMART" id="SM00320">
    <property type="entry name" value="WD40"/>
    <property type="match status" value="7"/>
</dbReference>
<dbReference type="InterPro" id="IPR051350">
    <property type="entry name" value="WD_repeat-ST_regulator"/>
</dbReference>
<dbReference type="SUPFAM" id="SSF50978">
    <property type="entry name" value="WD40 repeat-like"/>
    <property type="match status" value="1"/>
</dbReference>
<dbReference type="EMBL" id="MU001686">
    <property type="protein sequence ID" value="KAF2455496.1"/>
    <property type="molecule type" value="Genomic_DNA"/>
</dbReference>
<dbReference type="PROSITE" id="PS50897">
    <property type="entry name" value="CTLH"/>
    <property type="match status" value="1"/>
</dbReference>
<dbReference type="InterPro" id="IPR015943">
    <property type="entry name" value="WD40/YVTN_repeat-like_dom_sf"/>
</dbReference>
<evidence type="ECO:0000256" key="1">
    <source>
        <dbReference type="ARBA" id="ARBA00022574"/>
    </source>
</evidence>
<gene>
    <name evidence="7" type="ORF">BDY21DRAFT_289202</name>
</gene>
<dbReference type="GO" id="GO:0043161">
    <property type="term" value="P:proteasome-mediated ubiquitin-dependent protein catabolic process"/>
    <property type="evidence" value="ECO:0007669"/>
    <property type="project" value="TreeGrafter"/>
</dbReference>
<evidence type="ECO:0000256" key="3">
    <source>
        <dbReference type="PROSITE-ProRule" id="PRU00221"/>
    </source>
</evidence>
<dbReference type="Pfam" id="PF21889">
    <property type="entry name" value="TPR1-like_2nd"/>
    <property type="match status" value="1"/>
</dbReference>